<dbReference type="GO" id="GO:0140662">
    <property type="term" value="F:ATP-dependent protein folding chaperone"/>
    <property type="evidence" value="ECO:0007669"/>
    <property type="project" value="InterPro"/>
</dbReference>
<proteinExistence type="predicted"/>
<dbReference type="Gene3D" id="3.30.420.40">
    <property type="match status" value="1"/>
</dbReference>
<keyword evidence="1" id="KW-0547">Nucleotide-binding</keyword>
<dbReference type="Pfam" id="PF00012">
    <property type="entry name" value="HSP70"/>
    <property type="match status" value="1"/>
</dbReference>
<dbReference type="Proteomes" id="UP000243975">
    <property type="component" value="Unassembled WGS sequence"/>
</dbReference>
<comment type="caution">
    <text evidence="3">The sequence shown here is derived from an EMBL/GenBank/DDBJ whole genome shotgun (WGS) entry which is preliminary data.</text>
</comment>
<sequence length="165" mass="17886">MDKKNIDEVVLVGGSTRIPKIFPDEAVAYGAGYLAANLSDLGDEVVRGLKLIDVTPLSLGVSCKGDVTAVLIPKNTPIPTKKEDTLSGLPSAPRGGVEIKIRYEIDDNGILHVSARELTTGRNKAIKITGGSGLLKAENAKMIKDAERYKQEDEAHIRRRWPIKL</sequence>
<keyword evidence="2" id="KW-0067">ATP-binding</keyword>
<dbReference type="EMBL" id="LEKV01005322">
    <property type="protein sequence ID" value="KVH88990.1"/>
    <property type="molecule type" value="Genomic_DNA"/>
</dbReference>
<evidence type="ECO:0000256" key="1">
    <source>
        <dbReference type="ARBA" id="ARBA00022741"/>
    </source>
</evidence>
<dbReference type="Gene3D" id="2.60.34.10">
    <property type="entry name" value="Substrate Binding Domain Of DNAk, Chain A, domain 1"/>
    <property type="match status" value="2"/>
</dbReference>
<evidence type="ECO:0000313" key="4">
    <source>
        <dbReference type="Proteomes" id="UP000243975"/>
    </source>
</evidence>
<dbReference type="STRING" id="59895.A0A124SAY8"/>
<organism evidence="3 4">
    <name type="scientific">Cynara cardunculus var. scolymus</name>
    <name type="common">Globe artichoke</name>
    <name type="synonym">Cynara scolymus</name>
    <dbReference type="NCBI Taxonomy" id="59895"/>
    <lineage>
        <taxon>Eukaryota</taxon>
        <taxon>Viridiplantae</taxon>
        <taxon>Streptophyta</taxon>
        <taxon>Embryophyta</taxon>
        <taxon>Tracheophyta</taxon>
        <taxon>Spermatophyta</taxon>
        <taxon>Magnoliopsida</taxon>
        <taxon>eudicotyledons</taxon>
        <taxon>Gunneridae</taxon>
        <taxon>Pentapetalae</taxon>
        <taxon>asterids</taxon>
        <taxon>campanulids</taxon>
        <taxon>Asterales</taxon>
        <taxon>Asteraceae</taxon>
        <taxon>Carduoideae</taxon>
        <taxon>Cardueae</taxon>
        <taxon>Carduinae</taxon>
        <taxon>Cynara</taxon>
    </lineage>
</organism>
<dbReference type="SUPFAM" id="SSF100920">
    <property type="entry name" value="Heat shock protein 70kD (HSP70), peptide-binding domain"/>
    <property type="match status" value="1"/>
</dbReference>
<dbReference type="AlphaFoldDB" id="A0A124SAY8"/>
<dbReference type="PANTHER" id="PTHR19375">
    <property type="entry name" value="HEAT SHOCK PROTEIN 70KDA"/>
    <property type="match status" value="1"/>
</dbReference>
<gene>
    <name evidence="3" type="ORF">Ccrd_009023</name>
</gene>
<dbReference type="SUPFAM" id="SSF53067">
    <property type="entry name" value="Actin-like ATPase domain"/>
    <property type="match status" value="1"/>
</dbReference>
<dbReference type="Gramene" id="KVH88990">
    <property type="protein sequence ID" value="KVH88990"/>
    <property type="gene ID" value="Ccrd_009023"/>
</dbReference>
<dbReference type="InterPro" id="IPR029047">
    <property type="entry name" value="HSP70_peptide-bd_sf"/>
</dbReference>
<protein>
    <recommendedName>
        <fullName evidence="5">Heat shock protein 70 family</fullName>
    </recommendedName>
</protein>
<dbReference type="InterPro" id="IPR043129">
    <property type="entry name" value="ATPase_NBD"/>
</dbReference>
<dbReference type="GO" id="GO:0005524">
    <property type="term" value="F:ATP binding"/>
    <property type="evidence" value="ECO:0007669"/>
    <property type="project" value="UniProtKB-KW"/>
</dbReference>
<keyword evidence="4" id="KW-1185">Reference proteome</keyword>
<accession>A0A124SAY8</accession>
<name>A0A124SAY8_CYNCS</name>
<dbReference type="OMA" id="LAMCERT"/>
<dbReference type="PRINTS" id="PR00301">
    <property type="entry name" value="HEATSHOCK70"/>
</dbReference>
<evidence type="ECO:0000313" key="3">
    <source>
        <dbReference type="EMBL" id="KVH88990.1"/>
    </source>
</evidence>
<evidence type="ECO:0000256" key="2">
    <source>
        <dbReference type="ARBA" id="ARBA00022840"/>
    </source>
</evidence>
<dbReference type="InterPro" id="IPR013126">
    <property type="entry name" value="Hsp_70_fam"/>
</dbReference>
<evidence type="ECO:0008006" key="5">
    <source>
        <dbReference type="Google" id="ProtNLM"/>
    </source>
</evidence>
<reference evidence="3 4" key="1">
    <citation type="journal article" date="2016" name="Sci. Rep.">
        <title>The genome sequence of the outbreeding globe artichoke constructed de novo incorporating a phase-aware low-pass sequencing strategy of F1 progeny.</title>
        <authorList>
            <person name="Scaglione D."/>
            <person name="Reyes-Chin-Wo S."/>
            <person name="Acquadro A."/>
            <person name="Froenicke L."/>
            <person name="Portis E."/>
            <person name="Beitel C."/>
            <person name="Tirone M."/>
            <person name="Mauro R."/>
            <person name="Lo Monaco A."/>
            <person name="Mauromicale G."/>
            <person name="Faccioli P."/>
            <person name="Cattivelli L."/>
            <person name="Rieseberg L."/>
            <person name="Michelmore R."/>
            <person name="Lanteri S."/>
        </authorList>
    </citation>
    <scope>NUCLEOTIDE SEQUENCE [LARGE SCALE GENOMIC DNA]</scope>
    <source>
        <strain evidence="3">2C</strain>
    </source>
</reference>